<dbReference type="RefSeq" id="WP_254011580.1">
    <property type="nucleotide sequence ID" value="NZ_JAMZMM010000074.1"/>
</dbReference>
<comment type="caution">
    <text evidence="1">The sequence shown here is derived from an EMBL/GenBank/DDBJ whole genome shotgun (WGS) entry which is preliminary data.</text>
</comment>
<dbReference type="Proteomes" id="UP001204953">
    <property type="component" value="Unassembled WGS sequence"/>
</dbReference>
<gene>
    <name evidence="1" type="ORF">NJ959_09960</name>
</gene>
<proteinExistence type="predicted"/>
<dbReference type="AlphaFoldDB" id="A0AAE3KLR0"/>
<reference evidence="1" key="1">
    <citation type="submission" date="2022-06" db="EMBL/GenBank/DDBJ databases">
        <title>New cyanobacteria of genus Symplocastrum in benthos of Lake Baikal.</title>
        <authorList>
            <person name="Sorokovikova E."/>
            <person name="Tikhonova I."/>
            <person name="Krasnopeev A."/>
            <person name="Evseev P."/>
            <person name="Gladkikh A."/>
            <person name="Belykh O."/>
        </authorList>
    </citation>
    <scope>NUCLEOTIDE SEQUENCE</scope>
    <source>
        <strain evidence="1">BBK-W-15</strain>
    </source>
</reference>
<protein>
    <submittedName>
        <fullName evidence="1">Uncharacterized protein</fullName>
    </submittedName>
</protein>
<accession>A0AAE3KLR0</accession>
<sequence>MIQVCLDQLWPQDKPVAQIVFPKLLPTRSGNLVTLWVMLPKQEIQNRLFSKFQKELIYTELPHPMLLWTTQMITQQQEDRWLPCYLDLKDSKGEEIARCLAEKGFYYLLFFAIEEPQYCTEVMAVTLNRYQTKILTQWTNTSQTLQPIGRPSASKHLLKQELDKLKSNPAILESVSQIA</sequence>
<organism evidence="1 2">
    <name type="scientific">Limnofasciculus baicalensis BBK-W-15</name>
    <dbReference type="NCBI Taxonomy" id="2699891"/>
    <lineage>
        <taxon>Bacteria</taxon>
        <taxon>Bacillati</taxon>
        <taxon>Cyanobacteriota</taxon>
        <taxon>Cyanophyceae</taxon>
        <taxon>Coleofasciculales</taxon>
        <taxon>Coleofasciculaceae</taxon>
        <taxon>Limnofasciculus</taxon>
        <taxon>Limnofasciculus baicalensis</taxon>
    </lineage>
</organism>
<evidence type="ECO:0000313" key="1">
    <source>
        <dbReference type="EMBL" id="MCP2728790.1"/>
    </source>
</evidence>
<evidence type="ECO:0000313" key="2">
    <source>
        <dbReference type="Proteomes" id="UP001204953"/>
    </source>
</evidence>
<name>A0AAE3KLR0_9CYAN</name>
<keyword evidence="2" id="KW-1185">Reference proteome</keyword>
<dbReference type="EMBL" id="JAMZMM010000074">
    <property type="protein sequence ID" value="MCP2728790.1"/>
    <property type="molecule type" value="Genomic_DNA"/>
</dbReference>